<evidence type="ECO:0000256" key="1">
    <source>
        <dbReference type="SAM" id="MobiDB-lite"/>
    </source>
</evidence>
<dbReference type="EMBL" id="LMZQ01000011">
    <property type="protein sequence ID" value="KRT15221.1"/>
    <property type="molecule type" value="Genomic_DNA"/>
</dbReference>
<feature type="compositionally biased region" description="Polar residues" evidence="1">
    <location>
        <begin position="21"/>
        <end position="61"/>
    </location>
</feature>
<feature type="compositionally biased region" description="Basic and acidic residues" evidence="1">
    <location>
        <begin position="66"/>
        <end position="79"/>
    </location>
</feature>
<gene>
    <name evidence="2" type="ORF">ASU31_15335</name>
</gene>
<feature type="region of interest" description="Disordered" evidence="1">
    <location>
        <begin position="1"/>
        <end position="91"/>
    </location>
</feature>
<proteinExistence type="predicted"/>
<reference evidence="2 3" key="1">
    <citation type="submission" date="2015-11" db="EMBL/GenBank/DDBJ databases">
        <title>Sequence of Pedobacter ginsenosidimutans.</title>
        <authorList>
            <person name="Carson E."/>
            <person name="Keyser V."/>
            <person name="Newman J."/>
            <person name="Miller J."/>
        </authorList>
    </citation>
    <scope>NUCLEOTIDE SEQUENCE [LARGE SCALE GENOMIC DNA]</scope>
    <source>
        <strain evidence="2 3">KACC 14530</strain>
    </source>
</reference>
<keyword evidence="3" id="KW-1185">Reference proteome</keyword>
<sequence length="91" mass="9962">MANTKNDRKDLEKGNERKNQEQLNQMALGNTEIKNTPLANNNDLLSLPKTSGTGANPSAATPHSLIVHEDEKGKDRYEEGSSIDQKNVGTE</sequence>
<dbReference type="OrthoDB" id="771318at2"/>
<dbReference type="AlphaFoldDB" id="A0A0T5VPW2"/>
<feature type="compositionally biased region" description="Polar residues" evidence="1">
    <location>
        <begin position="82"/>
        <end position="91"/>
    </location>
</feature>
<feature type="compositionally biased region" description="Basic and acidic residues" evidence="1">
    <location>
        <begin position="1"/>
        <end position="20"/>
    </location>
</feature>
<organism evidence="2 3">
    <name type="scientific">Pedobacter ginsenosidimutans</name>
    <dbReference type="NCBI Taxonomy" id="687842"/>
    <lineage>
        <taxon>Bacteria</taxon>
        <taxon>Pseudomonadati</taxon>
        <taxon>Bacteroidota</taxon>
        <taxon>Sphingobacteriia</taxon>
        <taxon>Sphingobacteriales</taxon>
        <taxon>Sphingobacteriaceae</taxon>
        <taxon>Pedobacter</taxon>
    </lineage>
</organism>
<protein>
    <submittedName>
        <fullName evidence="2">Uncharacterized protein</fullName>
    </submittedName>
</protein>
<comment type="caution">
    <text evidence="2">The sequence shown here is derived from an EMBL/GenBank/DDBJ whole genome shotgun (WGS) entry which is preliminary data.</text>
</comment>
<dbReference type="RefSeq" id="WP_057933161.1">
    <property type="nucleotide sequence ID" value="NZ_LMZQ01000011.1"/>
</dbReference>
<evidence type="ECO:0000313" key="2">
    <source>
        <dbReference type="EMBL" id="KRT15221.1"/>
    </source>
</evidence>
<name>A0A0T5VPW2_9SPHI</name>
<accession>A0A0T5VPW2</accession>
<dbReference type="Proteomes" id="UP000051950">
    <property type="component" value="Unassembled WGS sequence"/>
</dbReference>
<evidence type="ECO:0000313" key="3">
    <source>
        <dbReference type="Proteomes" id="UP000051950"/>
    </source>
</evidence>